<dbReference type="STRING" id="78410.A0A0P7AWU0"/>
<dbReference type="CDD" id="cd09917">
    <property type="entry name" value="F-box_SF"/>
    <property type="match status" value="1"/>
</dbReference>
<dbReference type="AlphaFoldDB" id="A0A0P7AWU0"/>
<comment type="caution">
    <text evidence="2">The sequence shown here is derived from an EMBL/GenBank/DDBJ whole genome shotgun (WGS) entry which is preliminary data.</text>
</comment>
<accession>A0A0P7AWU0</accession>
<evidence type="ECO:0000313" key="3">
    <source>
        <dbReference type="Proteomes" id="UP000050424"/>
    </source>
</evidence>
<dbReference type="PROSITE" id="PS50181">
    <property type="entry name" value="FBOX"/>
    <property type="match status" value="1"/>
</dbReference>
<gene>
    <name evidence="2" type="ORF">AK830_g4083</name>
</gene>
<dbReference type="OrthoDB" id="3766406at2759"/>
<sequence length="262" mass="30265">MLFNFPAEILLMITDNLPIASLIQLALACKPLHAILFPTGEFPDLSKADKAVTLSMLAKDQPNMVVCFDCFRLRPFEYNDAIGWEAHRHQGCTEELRPYPRGRGRSATWHRAYNLRRYMWQYWGSRNEGTALDFSEVYSVMKRHFCGATHGLPLSGLRQSFSFERYLSSSNGQISNTCHFPLHQHRPGKLHYTRLLRKLAGDQAFPCPGHRYSVPQAFGVGEVRRKWHESHGETFDDQTIPHWVDSHLKMNDNNPETNHNVR</sequence>
<dbReference type="Proteomes" id="UP000050424">
    <property type="component" value="Unassembled WGS sequence"/>
</dbReference>
<evidence type="ECO:0000313" key="2">
    <source>
        <dbReference type="EMBL" id="KPM42459.1"/>
    </source>
</evidence>
<proteinExistence type="predicted"/>
<feature type="domain" description="F-box" evidence="1">
    <location>
        <begin position="1"/>
        <end position="45"/>
    </location>
</feature>
<dbReference type="InterPro" id="IPR001810">
    <property type="entry name" value="F-box_dom"/>
</dbReference>
<dbReference type="EMBL" id="LKCW01000048">
    <property type="protein sequence ID" value="KPM42459.1"/>
    <property type="molecule type" value="Genomic_DNA"/>
</dbReference>
<keyword evidence="3" id="KW-1185">Reference proteome</keyword>
<evidence type="ECO:0000259" key="1">
    <source>
        <dbReference type="PROSITE" id="PS50181"/>
    </source>
</evidence>
<organism evidence="2 3">
    <name type="scientific">Neonectria ditissima</name>
    <dbReference type="NCBI Taxonomy" id="78410"/>
    <lineage>
        <taxon>Eukaryota</taxon>
        <taxon>Fungi</taxon>
        <taxon>Dikarya</taxon>
        <taxon>Ascomycota</taxon>
        <taxon>Pezizomycotina</taxon>
        <taxon>Sordariomycetes</taxon>
        <taxon>Hypocreomycetidae</taxon>
        <taxon>Hypocreales</taxon>
        <taxon>Nectriaceae</taxon>
        <taxon>Neonectria</taxon>
    </lineage>
</organism>
<protein>
    <recommendedName>
        <fullName evidence="1">F-box domain-containing protein</fullName>
    </recommendedName>
</protein>
<name>A0A0P7AWU0_9HYPO</name>
<reference evidence="2 3" key="1">
    <citation type="submission" date="2015-09" db="EMBL/GenBank/DDBJ databases">
        <title>Draft genome of a European isolate of the apple canker pathogen Neonectria ditissima.</title>
        <authorList>
            <person name="Gomez-Cortecero A."/>
            <person name="Harrison R.J."/>
            <person name="Armitage A.D."/>
        </authorList>
    </citation>
    <scope>NUCLEOTIDE SEQUENCE [LARGE SCALE GENOMIC DNA]</scope>
    <source>
        <strain evidence="2 3">R09/05</strain>
    </source>
</reference>